<dbReference type="SMART" id="SM00665">
    <property type="entry name" value="B561"/>
    <property type="match status" value="1"/>
</dbReference>
<dbReference type="Proteomes" id="UP001158576">
    <property type="component" value="Chromosome XSR"/>
</dbReference>
<reference evidence="13 14" key="1">
    <citation type="submission" date="2021-04" db="EMBL/GenBank/DDBJ databases">
        <authorList>
            <person name="Bliznina A."/>
        </authorList>
    </citation>
    <scope>NUCLEOTIDE SEQUENCE [LARGE SCALE GENOMIC DNA]</scope>
</reference>
<feature type="transmembrane region" description="Helical" evidence="11">
    <location>
        <begin position="7"/>
        <end position="29"/>
    </location>
</feature>
<dbReference type="CDD" id="cd08554">
    <property type="entry name" value="Cyt_b561"/>
    <property type="match status" value="1"/>
</dbReference>
<dbReference type="PROSITE" id="PS50939">
    <property type="entry name" value="CYTOCHROME_B561"/>
    <property type="match status" value="1"/>
</dbReference>
<keyword evidence="14" id="KW-1185">Reference proteome</keyword>
<feature type="transmembrane region" description="Helical" evidence="11">
    <location>
        <begin position="208"/>
        <end position="228"/>
    </location>
</feature>
<evidence type="ECO:0000256" key="8">
    <source>
        <dbReference type="ARBA" id="ARBA00022989"/>
    </source>
</evidence>
<gene>
    <name evidence="13" type="ORF">OKIOD_LOCUS8443</name>
</gene>
<protein>
    <submittedName>
        <fullName evidence="13">Oidioi.mRNA.OKI2018_I69.XSR.g16885.t1.cds</fullName>
    </submittedName>
</protein>
<feature type="transmembrane region" description="Helical" evidence="11">
    <location>
        <begin position="56"/>
        <end position="80"/>
    </location>
</feature>
<evidence type="ECO:0000313" key="14">
    <source>
        <dbReference type="Proteomes" id="UP001158576"/>
    </source>
</evidence>
<dbReference type="PANTHER" id="PTHR10106:SF0">
    <property type="entry name" value="LD36721P"/>
    <property type="match status" value="1"/>
</dbReference>
<keyword evidence="8 11" id="KW-1133">Transmembrane helix</keyword>
<name>A0ABN7SI08_OIKDI</name>
<keyword evidence="10 11" id="KW-0472">Membrane</keyword>
<evidence type="ECO:0000256" key="4">
    <source>
        <dbReference type="ARBA" id="ARBA00022617"/>
    </source>
</evidence>
<feature type="domain" description="Cytochrome b561" evidence="12">
    <location>
        <begin position="16"/>
        <end position="223"/>
    </location>
</feature>
<evidence type="ECO:0000256" key="1">
    <source>
        <dbReference type="ARBA" id="ARBA00001970"/>
    </source>
</evidence>
<evidence type="ECO:0000256" key="3">
    <source>
        <dbReference type="ARBA" id="ARBA00022448"/>
    </source>
</evidence>
<accession>A0ABN7SI08</accession>
<dbReference type="Pfam" id="PF03188">
    <property type="entry name" value="Cytochrom_B561"/>
    <property type="match status" value="1"/>
</dbReference>
<proteinExistence type="predicted"/>
<evidence type="ECO:0000256" key="9">
    <source>
        <dbReference type="ARBA" id="ARBA00023004"/>
    </source>
</evidence>
<keyword evidence="9" id="KW-0408">Iron</keyword>
<evidence type="ECO:0000256" key="7">
    <source>
        <dbReference type="ARBA" id="ARBA00022982"/>
    </source>
</evidence>
<dbReference type="InterPro" id="IPR043205">
    <property type="entry name" value="CYB561/CYBRD1-like"/>
</dbReference>
<evidence type="ECO:0000256" key="6">
    <source>
        <dbReference type="ARBA" id="ARBA00022723"/>
    </source>
</evidence>
<dbReference type="EMBL" id="OU015569">
    <property type="protein sequence ID" value="CAG5100191.1"/>
    <property type="molecule type" value="Genomic_DNA"/>
</dbReference>
<evidence type="ECO:0000256" key="5">
    <source>
        <dbReference type="ARBA" id="ARBA00022692"/>
    </source>
</evidence>
<keyword evidence="5 11" id="KW-0812">Transmembrane</keyword>
<keyword evidence="7" id="KW-0249">Electron transport</keyword>
<comment type="subcellular location">
    <subcellularLocation>
        <location evidence="2">Membrane</location>
        <topology evidence="2">Multi-pass membrane protein</topology>
    </subcellularLocation>
</comment>
<organism evidence="13 14">
    <name type="scientific">Oikopleura dioica</name>
    <name type="common">Tunicate</name>
    <dbReference type="NCBI Taxonomy" id="34765"/>
    <lineage>
        <taxon>Eukaryota</taxon>
        <taxon>Metazoa</taxon>
        <taxon>Chordata</taxon>
        <taxon>Tunicata</taxon>
        <taxon>Appendicularia</taxon>
        <taxon>Copelata</taxon>
        <taxon>Oikopleuridae</taxon>
        <taxon>Oikopleura</taxon>
    </lineage>
</organism>
<keyword evidence="6" id="KW-0479">Metal-binding</keyword>
<feature type="transmembrane region" description="Helical" evidence="11">
    <location>
        <begin position="126"/>
        <end position="149"/>
    </location>
</feature>
<feature type="transmembrane region" description="Helical" evidence="11">
    <location>
        <begin position="169"/>
        <end position="188"/>
    </location>
</feature>
<keyword evidence="3" id="KW-0813">Transport</keyword>
<sequence length="259" mass="28752">MTKAEFCFGNILFGTFGLVLTTCGVALMWEYMEDWAGGIEGGFDNPGSSEYGNFHVLFMLFAFFLPFAIGAASFRLFTFVDRSIAKIFHAVFNTIGLGGAIAGFYIEYDTIEINGYDHFNSAHTYMGLLTLALYLFQWISGLVLFAICIPFKGTVMSAIKKGWLPIHRLIGQALFLFLSVTIVLGMMMKFVYTGFMADPDQFRLSNIVMSYFVVGVCTYGTYLITGIFQRKEKSQASTASSAAYVETNDAFSPDTTVKI</sequence>
<dbReference type="Gene3D" id="1.20.120.1770">
    <property type="match status" value="1"/>
</dbReference>
<evidence type="ECO:0000256" key="10">
    <source>
        <dbReference type="ARBA" id="ARBA00023136"/>
    </source>
</evidence>
<feature type="transmembrane region" description="Helical" evidence="11">
    <location>
        <begin position="87"/>
        <end position="106"/>
    </location>
</feature>
<evidence type="ECO:0000256" key="11">
    <source>
        <dbReference type="SAM" id="Phobius"/>
    </source>
</evidence>
<dbReference type="PANTHER" id="PTHR10106">
    <property type="entry name" value="CYTOCHROME B561-RELATED"/>
    <property type="match status" value="1"/>
</dbReference>
<evidence type="ECO:0000313" key="13">
    <source>
        <dbReference type="EMBL" id="CAG5100191.1"/>
    </source>
</evidence>
<comment type="cofactor">
    <cofactor evidence="1">
        <name>heme b</name>
        <dbReference type="ChEBI" id="CHEBI:60344"/>
    </cofactor>
</comment>
<evidence type="ECO:0000256" key="2">
    <source>
        <dbReference type="ARBA" id="ARBA00004141"/>
    </source>
</evidence>
<keyword evidence="4" id="KW-0349">Heme</keyword>
<evidence type="ECO:0000259" key="12">
    <source>
        <dbReference type="PROSITE" id="PS50939"/>
    </source>
</evidence>
<dbReference type="InterPro" id="IPR006593">
    <property type="entry name" value="Cyt_b561/ferric_Rdtase_TM"/>
</dbReference>